<feature type="transmembrane region" description="Helical" evidence="10">
    <location>
        <begin position="70"/>
        <end position="90"/>
    </location>
</feature>
<dbReference type="PIRSF" id="PIRSF006247">
    <property type="entry name" value="TrkH"/>
    <property type="match status" value="1"/>
</dbReference>
<keyword evidence="5 10" id="KW-0812">Transmembrane</keyword>
<evidence type="ECO:0000256" key="7">
    <source>
        <dbReference type="ARBA" id="ARBA00022989"/>
    </source>
</evidence>
<keyword evidence="7 10" id="KW-1133">Transmembrane helix</keyword>
<evidence type="ECO:0000256" key="9">
    <source>
        <dbReference type="ARBA" id="ARBA00023136"/>
    </source>
</evidence>
<keyword evidence="3" id="KW-1003">Cell membrane</keyword>
<evidence type="ECO:0000313" key="11">
    <source>
        <dbReference type="EMBL" id="SVA92251.1"/>
    </source>
</evidence>
<feature type="transmembrane region" description="Helical" evidence="10">
    <location>
        <begin position="273"/>
        <end position="291"/>
    </location>
</feature>
<accession>A0A381ZTI0</accession>
<feature type="transmembrane region" description="Helical" evidence="10">
    <location>
        <begin position="38"/>
        <end position="58"/>
    </location>
</feature>
<dbReference type="InterPro" id="IPR003445">
    <property type="entry name" value="Cat_transpt"/>
</dbReference>
<protein>
    <recommendedName>
        <fullName evidence="12">Trk system potassium uptake protein</fullName>
    </recommendedName>
</protein>
<proteinExistence type="predicted"/>
<evidence type="ECO:0000256" key="1">
    <source>
        <dbReference type="ARBA" id="ARBA00004651"/>
    </source>
</evidence>
<feature type="transmembrane region" description="Helical" evidence="10">
    <location>
        <begin position="233"/>
        <end position="253"/>
    </location>
</feature>
<dbReference type="AlphaFoldDB" id="A0A381ZTI0"/>
<feature type="transmembrane region" description="Helical" evidence="10">
    <location>
        <begin position="132"/>
        <end position="157"/>
    </location>
</feature>
<keyword evidence="4" id="KW-0633">Potassium transport</keyword>
<name>A0A381ZTI0_9ZZZZ</name>
<dbReference type="Pfam" id="PF02386">
    <property type="entry name" value="TrkH"/>
    <property type="match status" value="1"/>
</dbReference>
<reference evidence="11" key="1">
    <citation type="submission" date="2018-05" db="EMBL/GenBank/DDBJ databases">
        <authorList>
            <person name="Lanie J.A."/>
            <person name="Ng W.-L."/>
            <person name="Kazmierczak K.M."/>
            <person name="Andrzejewski T.M."/>
            <person name="Davidsen T.M."/>
            <person name="Wayne K.J."/>
            <person name="Tettelin H."/>
            <person name="Glass J.I."/>
            <person name="Rusch D."/>
            <person name="Podicherti R."/>
            <person name="Tsui H.-C.T."/>
            <person name="Winkler M.E."/>
        </authorList>
    </citation>
    <scope>NUCLEOTIDE SEQUENCE</scope>
</reference>
<comment type="subcellular location">
    <subcellularLocation>
        <location evidence="1">Cell membrane</location>
        <topology evidence="1">Multi-pass membrane protein</topology>
    </subcellularLocation>
</comment>
<organism evidence="11">
    <name type="scientific">marine metagenome</name>
    <dbReference type="NCBI Taxonomy" id="408172"/>
    <lineage>
        <taxon>unclassified sequences</taxon>
        <taxon>metagenomes</taxon>
        <taxon>ecological metagenomes</taxon>
    </lineage>
</organism>
<dbReference type="InterPro" id="IPR004772">
    <property type="entry name" value="TrkH"/>
</dbReference>
<feature type="transmembrane region" description="Helical" evidence="10">
    <location>
        <begin position="329"/>
        <end position="352"/>
    </location>
</feature>
<sequence length="481" mass="53785">MSNYKTVFFILGILQIILGVSMIFPIITQFIFEELDSSFISASIITVIFGTLFLLSNIDNDRKLNLQHAFLLTSLSWISVAIFGSLPFIFSDLNLSVTDSFFESMSGITTTGSTIITDLNSAPKAILVWRAILQWLGGIGIIVMAITLMPIMNVGGMQLLKVSSSDASEKILPKTKEITIRIIIIYLVLTFLCAFFYKIFGMKFFDSLTHSMTTIATGGFSNYNDSIGHFNNFKIEITSMIFIILGSIPFIAYIKYLSGKKNIFYTDTQIKSFIKIIFFSILILFLYLTLFNKSFSTVSFRSVSFNVISILTGTGYVTTNFDSWGNFPLIYFLILMFIGGCAGSTTCGIKIFRVQILYLFLKNQLKKIIYPRGIFIIKYDNNNVNEKFMASIISFIYLYIIIFFIIAALLSLSGLDFTTSISGAATSISNVGPGLGDLIGPNGNFSQLPNFSKWVLSLGMILGRLELFAILVLFLPSFWQK</sequence>
<evidence type="ECO:0000256" key="5">
    <source>
        <dbReference type="ARBA" id="ARBA00022692"/>
    </source>
</evidence>
<evidence type="ECO:0000256" key="4">
    <source>
        <dbReference type="ARBA" id="ARBA00022538"/>
    </source>
</evidence>
<evidence type="ECO:0000256" key="3">
    <source>
        <dbReference type="ARBA" id="ARBA00022475"/>
    </source>
</evidence>
<keyword evidence="6" id="KW-0630">Potassium</keyword>
<feature type="transmembrane region" description="Helical" evidence="10">
    <location>
        <begin position="7"/>
        <end position="32"/>
    </location>
</feature>
<feature type="transmembrane region" description="Helical" evidence="10">
    <location>
        <begin position="388"/>
        <end position="410"/>
    </location>
</feature>
<keyword evidence="2" id="KW-0813">Transport</keyword>
<dbReference type="PANTHER" id="PTHR32024:SF3">
    <property type="entry name" value="TRK SYSTEM POTASSIUM UPTAKE PROTEIN"/>
    <property type="match status" value="1"/>
</dbReference>
<evidence type="ECO:0008006" key="12">
    <source>
        <dbReference type="Google" id="ProtNLM"/>
    </source>
</evidence>
<dbReference type="GO" id="GO:0005886">
    <property type="term" value="C:plasma membrane"/>
    <property type="evidence" value="ECO:0007669"/>
    <property type="project" value="UniProtKB-SubCell"/>
</dbReference>
<evidence type="ECO:0000256" key="8">
    <source>
        <dbReference type="ARBA" id="ARBA00023065"/>
    </source>
</evidence>
<dbReference type="EMBL" id="UINC01022501">
    <property type="protein sequence ID" value="SVA92251.1"/>
    <property type="molecule type" value="Genomic_DNA"/>
</dbReference>
<evidence type="ECO:0000256" key="2">
    <source>
        <dbReference type="ARBA" id="ARBA00022448"/>
    </source>
</evidence>
<keyword evidence="9 10" id="KW-0472">Membrane</keyword>
<gene>
    <name evidence="11" type="ORF">METZ01_LOCUS145105</name>
</gene>
<evidence type="ECO:0000256" key="6">
    <source>
        <dbReference type="ARBA" id="ARBA00022958"/>
    </source>
</evidence>
<keyword evidence="8" id="KW-0406">Ion transport</keyword>
<feature type="transmembrane region" description="Helical" evidence="10">
    <location>
        <begin position="178"/>
        <end position="200"/>
    </location>
</feature>
<feature type="transmembrane region" description="Helical" evidence="10">
    <location>
        <begin position="454"/>
        <end position="475"/>
    </location>
</feature>
<dbReference type="GO" id="GO:0015379">
    <property type="term" value="F:potassium:chloride symporter activity"/>
    <property type="evidence" value="ECO:0007669"/>
    <property type="project" value="InterPro"/>
</dbReference>
<dbReference type="PANTHER" id="PTHR32024">
    <property type="entry name" value="TRK SYSTEM POTASSIUM UPTAKE PROTEIN TRKG-RELATED"/>
    <property type="match status" value="1"/>
</dbReference>
<evidence type="ECO:0000256" key="10">
    <source>
        <dbReference type="SAM" id="Phobius"/>
    </source>
</evidence>